<organism evidence="2 3">
    <name type="scientific">Dendrobium nobile</name>
    <name type="common">Orchid</name>
    <dbReference type="NCBI Taxonomy" id="94219"/>
    <lineage>
        <taxon>Eukaryota</taxon>
        <taxon>Viridiplantae</taxon>
        <taxon>Streptophyta</taxon>
        <taxon>Embryophyta</taxon>
        <taxon>Tracheophyta</taxon>
        <taxon>Spermatophyta</taxon>
        <taxon>Magnoliopsida</taxon>
        <taxon>Liliopsida</taxon>
        <taxon>Asparagales</taxon>
        <taxon>Orchidaceae</taxon>
        <taxon>Epidendroideae</taxon>
        <taxon>Malaxideae</taxon>
        <taxon>Dendrobiinae</taxon>
        <taxon>Dendrobium</taxon>
    </lineage>
</organism>
<comment type="caution">
    <text evidence="2">The sequence shown here is derived from an EMBL/GenBank/DDBJ whole genome shotgun (WGS) entry which is preliminary data.</text>
</comment>
<evidence type="ECO:0000313" key="2">
    <source>
        <dbReference type="EMBL" id="KAI0512171.1"/>
    </source>
</evidence>
<keyword evidence="3" id="KW-1185">Reference proteome</keyword>
<sequence length="109" mass="12295">MGAVLRELETRSICIERVINSSEEKLRSRRAVRLHCTIVFFDSVLVRFRSDKQLRREFAPASSSTPSPSSPAFSAPTSLSATPSSLQLLLRLRSNVFSGMPHRRRSPEH</sequence>
<feature type="compositionally biased region" description="Low complexity" evidence="1">
    <location>
        <begin position="59"/>
        <end position="80"/>
    </location>
</feature>
<dbReference type="Proteomes" id="UP000829196">
    <property type="component" value="Unassembled WGS sequence"/>
</dbReference>
<dbReference type="EMBL" id="JAGYWB010000009">
    <property type="protein sequence ID" value="KAI0512171.1"/>
    <property type="molecule type" value="Genomic_DNA"/>
</dbReference>
<accession>A0A8T3BJW9</accession>
<proteinExistence type="predicted"/>
<gene>
    <name evidence="2" type="ORF">KFK09_012809</name>
</gene>
<protein>
    <submittedName>
        <fullName evidence="2">Uncharacterized protein</fullName>
    </submittedName>
</protein>
<dbReference type="AlphaFoldDB" id="A0A8T3BJW9"/>
<evidence type="ECO:0000256" key="1">
    <source>
        <dbReference type="SAM" id="MobiDB-lite"/>
    </source>
</evidence>
<name>A0A8T3BJW9_DENNO</name>
<reference evidence="2" key="1">
    <citation type="journal article" date="2022" name="Front. Genet.">
        <title>Chromosome-Scale Assembly of the Dendrobium nobile Genome Provides Insights Into the Molecular Mechanism of the Biosynthesis of the Medicinal Active Ingredient of Dendrobium.</title>
        <authorList>
            <person name="Xu Q."/>
            <person name="Niu S.-C."/>
            <person name="Li K.-L."/>
            <person name="Zheng P.-J."/>
            <person name="Zhang X.-J."/>
            <person name="Jia Y."/>
            <person name="Liu Y."/>
            <person name="Niu Y.-X."/>
            <person name="Yu L.-H."/>
            <person name="Chen D.-F."/>
            <person name="Zhang G.-Q."/>
        </authorList>
    </citation>
    <scope>NUCLEOTIDE SEQUENCE</scope>
    <source>
        <tissue evidence="2">Leaf</tissue>
    </source>
</reference>
<evidence type="ECO:0000313" key="3">
    <source>
        <dbReference type="Proteomes" id="UP000829196"/>
    </source>
</evidence>
<feature type="region of interest" description="Disordered" evidence="1">
    <location>
        <begin position="57"/>
        <end position="80"/>
    </location>
</feature>